<feature type="compositionally biased region" description="Acidic residues" evidence="1">
    <location>
        <begin position="436"/>
        <end position="447"/>
    </location>
</feature>
<dbReference type="Proteomes" id="UP001292094">
    <property type="component" value="Unassembled WGS sequence"/>
</dbReference>
<proteinExistence type="predicted"/>
<feature type="compositionally biased region" description="Polar residues" evidence="1">
    <location>
        <begin position="262"/>
        <end position="283"/>
    </location>
</feature>
<reference evidence="2" key="1">
    <citation type="submission" date="2023-11" db="EMBL/GenBank/DDBJ databases">
        <title>Genome assemblies of two species of porcelain crab, Petrolisthes cinctipes and Petrolisthes manimaculis (Anomura: Porcellanidae).</title>
        <authorList>
            <person name="Angst P."/>
        </authorList>
    </citation>
    <scope>NUCLEOTIDE SEQUENCE</scope>
    <source>
        <strain evidence="2">PB745_02</strain>
        <tissue evidence="2">Gill</tissue>
    </source>
</reference>
<evidence type="ECO:0000313" key="2">
    <source>
        <dbReference type="EMBL" id="KAK4304227.1"/>
    </source>
</evidence>
<feature type="compositionally biased region" description="Low complexity" evidence="1">
    <location>
        <begin position="522"/>
        <end position="535"/>
    </location>
</feature>
<organism evidence="2 3">
    <name type="scientific">Petrolisthes manimaculis</name>
    <dbReference type="NCBI Taxonomy" id="1843537"/>
    <lineage>
        <taxon>Eukaryota</taxon>
        <taxon>Metazoa</taxon>
        <taxon>Ecdysozoa</taxon>
        <taxon>Arthropoda</taxon>
        <taxon>Crustacea</taxon>
        <taxon>Multicrustacea</taxon>
        <taxon>Malacostraca</taxon>
        <taxon>Eumalacostraca</taxon>
        <taxon>Eucarida</taxon>
        <taxon>Decapoda</taxon>
        <taxon>Pleocyemata</taxon>
        <taxon>Anomura</taxon>
        <taxon>Galatheoidea</taxon>
        <taxon>Porcellanidae</taxon>
        <taxon>Petrolisthes</taxon>
    </lineage>
</organism>
<feature type="compositionally biased region" description="Basic and acidic residues" evidence="1">
    <location>
        <begin position="54"/>
        <end position="82"/>
    </location>
</feature>
<evidence type="ECO:0000313" key="3">
    <source>
        <dbReference type="Proteomes" id="UP001292094"/>
    </source>
</evidence>
<protein>
    <submittedName>
        <fullName evidence="2">Uncharacterized protein</fullName>
    </submittedName>
</protein>
<accession>A0AAE1PBA3</accession>
<feature type="compositionally biased region" description="Basic and acidic residues" evidence="1">
    <location>
        <begin position="37"/>
        <end position="46"/>
    </location>
</feature>
<dbReference type="EMBL" id="JAWZYT010002464">
    <property type="protein sequence ID" value="KAK4304227.1"/>
    <property type="molecule type" value="Genomic_DNA"/>
</dbReference>
<feature type="compositionally biased region" description="Basic residues" evidence="1">
    <location>
        <begin position="453"/>
        <end position="470"/>
    </location>
</feature>
<feature type="compositionally biased region" description="Basic and acidic residues" evidence="1">
    <location>
        <begin position="97"/>
        <end position="164"/>
    </location>
</feature>
<feature type="compositionally biased region" description="Polar residues" evidence="1">
    <location>
        <begin position="391"/>
        <end position="410"/>
    </location>
</feature>
<feature type="compositionally biased region" description="Basic residues" evidence="1">
    <location>
        <begin position="83"/>
        <end position="96"/>
    </location>
</feature>
<name>A0AAE1PBA3_9EUCA</name>
<feature type="compositionally biased region" description="Gly residues" evidence="1">
    <location>
        <begin position="568"/>
        <end position="577"/>
    </location>
</feature>
<feature type="compositionally biased region" description="Basic and acidic residues" evidence="1">
    <location>
        <begin position="202"/>
        <end position="213"/>
    </location>
</feature>
<keyword evidence="3" id="KW-1185">Reference proteome</keyword>
<dbReference type="AlphaFoldDB" id="A0AAE1PBA3"/>
<feature type="compositionally biased region" description="Polar residues" evidence="1">
    <location>
        <begin position="495"/>
        <end position="521"/>
    </location>
</feature>
<sequence length="644" mass="70661">MEESDRKRPRKIISYVEQEEEDDDFVDFKALPNMKSSQEKKDDQVKITHISAGDNREIEKENRQNDREKRHDKEKNRENEKDKKHKNKDRDKHKKDKDRDRHSSRDKDKHSSRDKDRERSSRKDESRRDKYDRDSEKYKHGRDHDRKHSSSEKTKREGDKKEGSSDYGSETSDSQRLCDSPRTPSASSQDTPRRKNATPRLSIEEKMYHRELEAALAISRIETKGEEIPTLEKGSTTPTKDEVPVLGIHDTPKSTTKRKSPRSQLYGQERNSPSKPLTSSATPHTPKVNKAEELSVNSELSNYQSTQGLSNGTEINQATSDNSSVNSIKMVTGDTSEREVLGKIRQGSSNSTEINQVTSDNSDNIPVTSIKIVTGDTSEREVLGVVRLVSNMTPAKSQVNEDPQPSTSGLTGKRQRKSVMFKEDSDSDSFTGFSAEDSDCDLSEGSDFEPSPKKKKKKSKETKKGKKNKSPKTVVAPPKSSSKTAGKKQDHKASAGSSVSVKENTVPSSSTMEVGSSSITHSLKSTAAPKTKSSSIVQTPPKSVKKVNSQPSKVATSVSNTSPSSIGRGRGAAGDGKTGSRSKVVTAAVWTGAGVRSSSGSVLMAVVAGGYEDGAGGLSFSGTSCSCPQFCLLSGQCKCRSFWG</sequence>
<feature type="region of interest" description="Disordered" evidence="1">
    <location>
        <begin position="1"/>
        <end position="337"/>
    </location>
</feature>
<feature type="compositionally biased region" description="Polar residues" evidence="1">
    <location>
        <begin position="166"/>
        <end position="190"/>
    </location>
</feature>
<evidence type="ECO:0000256" key="1">
    <source>
        <dbReference type="SAM" id="MobiDB-lite"/>
    </source>
</evidence>
<comment type="caution">
    <text evidence="2">The sequence shown here is derived from an EMBL/GenBank/DDBJ whole genome shotgun (WGS) entry which is preliminary data.</text>
</comment>
<feature type="compositionally biased region" description="Polar residues" evidence="1">
    <location>
        <begin position="536"/>
        <end position="565"/>
    </location>
</feature>
<feature type="region of interest" description="Disordered" evidence="1">
    <location>
        <begin position="391"/>
        <end position="580"/>
    </location>
</feature>
<feature type="compositionally biased region" description="Polar residues" evidence="1">
    <location>
        <begin position="295"/>
        <end position="329"/>
    </location>
</feature>
<gene>
    <name evidence="2" type="ORF">Pmani_023859</name>
</gene>